<reference evidence="2" key="1">
    <citation type="submission" date="2025-08" db="UniProtKB">
        <authorList>
            <consortium name="RefSeq"/>
        </authorList>
    </citation>
    <scope>IDENTIFICATION</scope>
    <source>
        <tissue evidence="2">Sperm</tissue>
    </source>
</reference>
<keyword evidence="1" id="KW-1185">Reference proteome</keyword>
<gene>
    <name evidence="2" type="primary">LOC116944391</name>
</gene>
<organism evidence="1 2">
    <name type="scientific">Petromyzon marinus</name>
    <name type="common">Sea lamprey</name>
    <dbReference type="NCBI Taxonomy" id="7757"/>
    <lineage>
        <taxon>Eukaryota</taxon>
        <taxon>Metazoa</taxon>
        <taxon>Chordata</taxon>
        <taxon>Craniata</taxon>
        <taxon>Vertebrata</taxon>
        <taxon>Cyclostomata</taxon>
        <taxon>Hyperoartia</taxon>
        <taxon>Petromyzontiformes</taxon>
        <taxon>Petromyzontidae</taxon>
        <taxon>Petromyzon</taxon>
    </lineage>
</organism>
<sequence length="214" mass="24069">MEGKKAVIRDSLARLKKLPRYDNTTVLLLVRLRDLSGDMDLTVEERIALSQVFYEEGGAELLMKILESVCPGGSDIRDDNARVVEFSARVLSNYTGLVPDLDHKLSELGAIKLMVNLLRSLVEKNQLMGAAERLEVEPPRGRWRWCGSSDGELLLIFTHRPRMLLHPRLIFAPWRLSPTSGHAPPGTFGNVSEASLWIHPITFTPYIMPTIDKP</sequence>
<evidence type="ECO:0000313" key="2">
    <source>
        <dbReference type="RefSeq" id="XP_032813865.1"/>
    </source>
</evidence>
<dbReference type="Proteomes" id="UP001318040">
    <property type="component" value="Chromosome 21"/>
</dbReference>
<accession>A0AAJ7T9S5</accession>
<protein>
    <submittedName>
        <fullName evidence="2">Uncharacterized protein LOC116944391 isoform X2</fullName>
    </submittedName>
</protein>
<dbReference type="RefSeq" id="XP_032813865.1">
    <property type="nucleotide sequence ID" value="XM_032957974.1"/>
</dbReference>
<proteinExistence type="predicted"/>
<evidence type="ECO:0000313" key="1">
    <source>
        <dbReference type="Proteomes" id="UP001318040"/>
    </source>
</evidence>
<dbReference type="AlphaFoldDB" id="A0AAJ7T9S5"/>
<name>A0AAJ7T9S5_PETMA</name>